<dbReference type="SUPFAM" id="SSF54001">
    <property type="entry name" value="Cysteine proteinases"/>
    <property type="match status" value="1"/>
</dbReference>
<dbReference type="Pfam" id="PF12969">
    <property type="entry name" value="DUF3857"/>
    <property type="match status" value="1"/>
</dbReference>
<evidence type="ECO:0000313" key="3">
    <source>
        <dbReference type="EMBL" id="SKC74711.1"/>
    </source>
</evidence>
<organism evidence="3 4">
    <name type="scientific">Ohtaekwangia koreensis</name>
    <dbReference type="NCBI Taxonomy" id="688867"/>
    <lineage>
        <taxon>Bacteria</taxon>
        <taxon>Pseudomonadati</taxon>
        <taxon>Bacteroidota</taxon>
        <taxon>Cytophagia</taxon>
        <taxon>Cytophagales</taxon>
        <taxon>Fulvivirgaceae</taxon>
        <taxon>Ohtaekwangia</taxon>
    </lineage>
</organism>
<evidence type="ECO:0000259" key="2">
    <source>
        <dbReference type="Pfam" id="PF12969"/>
    </source>
</evidence>
<dbReference type="InterPro" id="IPR002931">
    <property type="entry name" value="Transglutaminase-like"/>
</dbReference>
<proteinExistence type="predicted"/>
<evidence type="ECO:0000259" key="1">
    <source>
        <dbReference type="Pfam" id="PF01841"/>
    </source>
</evidence>
<dbReference type="Gene3D" id="2.60.120.1130">
    <property type="match status" value="1"/>
</dbReference>
<feature type="domain" description="DUF3857" evidence="2">
    <location>
        <begin position="66"/>
        <end position="230"/>
    </location>
</feature>
<reference evidence="3 4" key="1">
    <citation type="submission" date="2017-02" db="EMBL/GenBank/DDBJ databases">
        <authorList>
            <person name="Peterson S.W."/>
        </authorList>
    </citation>
    <scope>NUCLEOTIDE SEQUENCE [LARGE SCALE GENOMIC DNA]</scope>
    <source>
        <strain evidence="3 4">DSM 25262</strain>
    </source>
</reference>
<dbReference type="AlphaFoldDB" id="A0A1T5LFD7"/>
<name>A0A1T5LFD7_9BACT</name>
<dbReference type="InterPro" id="IPR038765">
    <property type="entry name" value="Papain-like_cys_pep_sf"/>
</dbReference>
<dbReference type="RefSeq" id="WP_079687671.1">
    <property type="nucleotide sequence ID" value="NZ_FUZU01000002.1"/>
</dbReference>
<keyword evidence="4" id="KW-1185">Reference proteome</keyword>
<dbReference type="Pfam" id="PF01841">
    <property type="entry name" value="Transglut_core"/>
    <property type="match status" value="1"/>
</dbReference>
<sequence length="646" mass="73810">MRALILGLIVSLSVQTIYAQKSPVKFGDIPMEDLKMKIYDKDSSASAVILSDYGEAYVTVTAVNASLVFERHVRIKILTKEGLDWATAAIQLYHSGSNEERVTKLKATTYNLENGKVVETDMSKDGIFKEKYNRNINLQKFTLPNVKEGSVIEYSYTVSSEFLANFPDWQFQYDIPVRASEYWALFPDFFIFEKYMQGYVTLTSYEVKNKANADFQVQAHHWISKDVPAFKEEPFMTCEDDYVSKINLALSYINFPGRPVQEIMGTWAKLNTTLLEAENFGKAITGSNFLKKKVEELTAGLTDPQQKAAAIFTYVRQNVEWNGVKDRYADNLKKIFEDKKGTAADINILLAAMLEKADLPIEMIMLSTRDHGFVRPTYPMEEQFNYVICAVKIGDKKILLDATDKYLPMGVLPERCLNGQGLIISKVNHGWMNLDSKMKSKTIVSTDLALKETGELSGKVNYSYDGYDAHRVRKDYFANGEQDYLKSFLADKTWEIQKSEFQNLKEIEQNAKQLHELVISEHCIVTGNVIYLNPFVTSQMKENIFKHEKREYPVDFGSPKDQTYMSKIVIPDGYTIDELPKPKAMALPGNAAKYTYNVTQTGNVLNVISMLQINKSLFLQDEYPHLREFYNQVVAKQAEQIVLKRK</sequence>
<dbReference type="Gene3D" id="2.60.40.3140">
    <property type="match status" value="1"/>
</dbReference>
<dbReference type="STRING" id="688867.SAMN05660236_3117"/>
<dbReference type="Gene3D" id="3.10.620.30">
    <property type="match status" value="1"/>
</dbReference>
<gene>
    <name evidence="3" type="ORF">SAMN05660236_3117</name>
</gene>
<evidence type="ECO:0000313" key="4">
    <source>
        <dbReference type="Proteomes" id="UP000190961"/>
    </source>
</evidence>
<dbReference type="InterPro" id="IPR024618">
    <property type="entry name" value="DUF3857"/>
</dbReference>
<protein>
    <submittedName>
        <fullName evidence="3">Transglutaminase-like superfamily protein</fullName>
    </submittedName>
</protein>
<dbReference type="Proteomes" id="UP000190961">
    <property type="component" value="Unassembled WGS sequence"/>
</dbReference>
<feature type="domain" description="Transglutaminase-like" evidence="1">
    <location>
        <begin position="293"/>
        <end position="371"/>
    </location>
</feature>
<dbReference type="EMBL" id="FUZU01000002">
    <property type="protein sequence ID" value="SKC74711.1"/>
    <property type="molecule type" value="Genomic_DNA"/>
</dbReference>
<accession>A0A1T5LFD7</accession>
<dbReference type="OrthoDB" id="98874at2"/>